<dbReference type="Gene3D" id="3.30.565.10">
    <property type="entry name" value="Histidine kinase-like ATPase, C-terminal domain"/>
    <property type="match status" value="1"/>
</dbReference>
<evidence type="ECO:0000256" key="14">
    <source>
        <dbReference type="SAM" id="Coils"/>
    </source>
</evidence>
<keyword evidence="13 15" id="KW-0472">Membrane</keyword>
<dbReference type="SMART" id="SM00304">
    <property type="entry name" value="HAMP"/>
    <property type="match status" value="1"/>
</dbReference>
<protein>
    <recommendedName>
        <fullName evidence="3">histidine kinase</fullName>
        <ecNumber evidence="3">2.7.13.3</ecNumber>
    </recommendedName>
</protein>
<feature type="transmembrane region" description="Helical" evidence="15">
    <location>
        <begin position="12"/>
        <end position="31"/>
    </location>
</feature>
<reference evidence="17" key="1">
    <citation type="submission" date="2022-12" db="EMBL/GenBank/DDBJ databases">
        <title>Reference genome sequencing for broad-spectrum identification of bacterial and archaeal isolates by mass spectrometry.</title>
        <authorList>
            <person name="Sekiguchi Y."/>
            <person name="Tourlousse D.M."/>
        </authorList>
    </citation>
    <scope>NUCLEOTIDE SEQUENCE</scope>
    <source>
        <strain evidence="17">ASRB1</strain>
    </source>
</reference>
<keyword evidence="8" id="KW-0547">Nucleotide-binding</keyword>
<dbReference type="InterPro" id="IPR050482">
    <property type="entry name" value="Sensor_HK_TwoCompSys"/>
</dbReference>
<accession>A0A9W6D2Z0</accession>
<dbReference type="EMBL" id="BSDR01000001">
    <property type="protein sequence ID" value="GLI33235.1"/>
    <property type="molecule type" value="Genomic_DNA"/>
</dbReference>
<sequence>MSRILFGLRFRLILLVTIAILPALGGVIYSASKQRQWMGKAGELEALRLARLAATEQNRLIEGTRQMLIVLAQLPMVRERDSEKCNALFGALVAESPLYGNLGAIEADGHLFCGAFPVNEPIDTEDLTYFKRALLDRDFAIGDFHISPVTGKASLNFGYPVLSKTGDVQSVVFVTLDLEWLNGMVGNAKLPAGSTFTVIDSQGMVLAYYPDGTEHVGKILPQSPVVRAILAHQEEGTIEGVGEDGVPRLYAFTPLAGDVNGRVYVGIGIPSEVAYAPVNRALVFDIVLLGGVMLLSTLAAWFGGDIFLLRRLNKLVHATQRLSSGDLSVRTGIPKGPGELGQLTTAFDQMAEALERREKERQEVQEALQRYADRLRALATRLAEAEEAERHRLACELHDRVGQNLTALSINQSIMINLLSPESRGKLGSRLDDSVTLLDETMQCIRDMMVDLRPPVLDDYGLAAALRWYLERFSERTGLKTIFDGEEFNPRLPPLVETALFRIAQEALTNVVRHAHADRVTVTLGDEMGSTRLTISDDGVGFDPKISHSYNEHPSWGLITMRERAMAIGCHLRVESGPGTGTTVFVEMTG</sequence>
<keyword evidence="18" id="KW-1185">Reference proteome</keyword>
<evidence type="ECO:0000256" key="1">
    <source>
        <dbReference type="ARBA" id="ARBA00000085"/>
    </source>
</evidence>
<dbReference type="CDD" id="cd12915">
    <property type="entry name" value="PDC2_DGC_like"/>
    <property type="match status" value="1"/>
</dbReference>
<dbReference type="PANTHER" id="PTHR24421">
    <property type="entry name" value="NITRATE/NITRITE SENSOR PROTEIN NARX-RELATED"/>
    <property type="match status" value="1"/>
</dbReference>
<dbReference type="Pfam" id="PF07730">
    <property type="entry name" value="HisKA_3"/>
    <property type="match status" value="1"/>
</dbReference>
<dbReference type="InterPro" id="IPR029151">
    <property type="entry name" value="Sensor-like_sf"/>
</dbReference>
<feature type="domain" description="HAMP" evidence="16">
    <location>
        <begin position="306"/>
        <end position="359"/>
    </location>
</feature>
<dbReference type="GO" id="GO:0046983">
    <property type="term" value="F:protein dimerization activity"/>
    <property type="evidence" value="ECO:0007669"/>
    <property type="project" value="InterPro"/>
</dbReference>
<evidence type="ECO:0000256" key="4">
    <source>
        <dbReference type="ARBA" id="ARBA00022475"/>
    </source>
</evidence>
<feature type="coiled-coil region" evidence="14">
    <location>
        <begin position="343"/>
        <end position="388"/>
    </location>
</feature>
<keyword evidence="10" id="KW-0067">ATP-binding</keyword>
<keyword evidence="4" id="KW-1003">Cell membrane</keyword>
<dbReference type="SUPFAM" id="SSF55874">
    <property type="entry name" value="ATPase domain of HSP90 chaperone/DNA topoisomerase II/histidine kinase"/>
    <property type="match status" value="1"/>
</dbReference>
<evidence type="ECO:0000313" key="18">
    <source>
        <dbReference type="Proteomes" id="UP001144372"/>
    </source>
</evidence>
<keyword evidence="14" id="KW-0175">Coiled coil</keyword>
<dbReference type="GO" id="GO:0005886">
    <property type="term" value="C:plasma membrane"/>
    <property type="evidence" value="ECO:0007669"/>
    <property type="project" value="UniProtKB-SubCell"/>
</dbReference>
<keyword evidence="12" id="KW-0902">Two-component regulatory system</keyword>
<comment type="caution">
    <text evidence="17">The sequence shown here is derived from an EMBL/GenBank/DDBJ whole genome shotgun (WGS) entry which is preliminary data.</text>
</comment>
<dbReference type="Pfam" id="PF02743">
    <property type="entry name" value="dCache_1"/>
    <property type="match status" value="1"/>
</dbReference>
<keyword evidence="9" id="KW-0418">Kinase</keyword>
<evidence type="ECO:0000256" key="11">
    <source>
        <dbReference type="ARBA" id="ARBA00022989"/>
    </source>
</evidence>
<dbReference type="Pfam" id="PF02518">
    <property type="entry name" value="HATPase_c"/>
    <property type="match status" value="1"/>
</dbReference>
<evidence type="ECO:0000256" key="9">
    <source>
        <dbReference type="ARBA" id="ARBA00022777"/>
    </source>
</evidence>
<dbReference type="PROSITE" id="PS50885">
    <property type="entry name" value="HAMP"/>
    <property type="match status" value="1"/>
</dbReference>
<dbReference type="InterPro" id="IPR003660">
    <property type="entry name" value="HAMP_dom"/>
</dbReference>
<dbReference type="SUPFAM" id="SSF103190">
    <property type="entry name" value="Sensory domain-like"/>
    <property type="match status" value="1"/>
</dbReference>
<keyword evidence="5" id="KW-0597">Phosphoprotein</keyword>
<dbReference type="InterPro" id="IPR003594">
    <property type="entry name" value="HATPase_dom"/>
</dbReference>
<comment type="catalytic activity">
    <reaction evidence="1">
        <text>ATP + protein L-histidine = ADP + protein N-phospho-L-histidine.</text>
        <dbReference type="EC" id="2.7.13.3"/>
    </reaction>
</comment>
<dbReference type="Gene3D" id="3.30.450.20">
    <property type="entry name" value="PAS domain"/>
    <property type="match status" value="2"/>
</dbReference>
<dbReference type="Gene3D" id="6.10.340.10">
    <property type="match status" value="1"/>
</dbReference>
<evidence type="ECO:0000313" key="17">
    <source>
        <dbReference type="EMBL" id="GLI33235.1"/>
    </source>
</evidence>
<dbReference type="InterPro" id="IPR036890">
    <property type="entry name" value="HATPase_C_sf"/>
</dbReference>
<dbReference type="CDD" id="cd12914">
    <property type="entry name" value="PDC1_DGC_like"/>
    <property type="match status" value="1"/>
</dbReference>
<evidence type="ECO:0000256" key="10">
    <source>
        <dbReference type="ARBA" id="ARBA00022840"/>
    </source>
</evidence>
<dbReference type="CDD" id="cd06225">
    <property type="entry name" value="HAMP"/>
    <property type="match status" value="1"/>
</dbReference>
<dbReference type="RefSeq" id="WP_281792252.1">
    <property type="nucleotide sequence ID" value="NZ_BSDR01000001.1"/>
</dbReference>
<dbReference type="GO" id="GO:0000155">
    <property type="term" value="F:phosphorelay sensor kinase activity"/>
    <property type="evidence" value="ECO:0007669"/>
    <property type="project" value="InterPro"/>
</dbReference>
<organism evidence="17 18">
    <name type="scientific">Desulforhabdus amnigena</name>
    <dbReference type="NCBI Taxonomy" id="40218"/>
    <lineage>
        <taxon>Bacteria</taxon>
        <taxon>Pseudomonadati</taxon>
        <taxon>Thermodesulfobacteriota</taxon>
        <taxon>Syntrophobacteria</taxon>
        <taxon>Syntrophobacterales</taxon>
        <taxon>Syntrophobacteraceae</taxon>
        <taxon>Desulforhabdus</taxon>
    </lineage>
</organism>
<dbReference type="EC" id="2.7.13.3" evidence="3"/>
<keyword evidence="11 15" id="KW-1133">Transmembrane helix</keyword>
<keyword evidence="7 15" id="KW-0812">Transmembrane</keyword>
<evidence type="ECO:0000256" key="3">
    <source>
        <dbReference type="ARBA" id="ARBA00012438"/>
    </source>
</evidence>
<evidence type="ECO:0000256" key="6">
    <source>
        <dbReference type="ARBA" id="ARBA00022679"/>
    </source>
</evidence>
<evidence type="ECO:0000256" key="5">
    <source>
        <dbReference type="ARBA" id="ARBA00022553"/>
    </source>
</evidence>
<keyword evidence="6" id="KW-0808">Transferase</keyword>
<evidence type="ECO:0000256" key="7">
    <source>
        <dbReference type="ARBA" id="ARBA00022692"/>
    </source>
</evidence>
<name>A0A9W6D2Z0_9BACT</name>
<dbReference type="SUPFAM" id="SSF158472">
    <property type="entry name" value="HAMP domain-like"/>
    <property type="match status" value="1"/>
</dbReference>
<dbReference type="Gene3D" id="1.20.5.1930">
    <property type="match status" value="1"/>
</dbReference>
<dbReference type="Proteomes" id="UP001144372">
    <property type="component" value="Unassembled WGS sequence"/>
</dbReference>
<evidence type="ECO:0000256" key="2">
    <source>
        <dbReference type="ARBA" id="ARBA00004651"/>
    </source>
</evidence>
<proteinExistence type="predicted"/>
<dbReference type="CDD" id="cd16917">
    <property type="entry name" value="HATPase_UhpB-NarQ-NarX-like"/>
    <property type="match status" value="1"/>
</dbReference>
<dbReference type="PANTHER" id="PTHR24421:SF10">
    <property type="entry name" value="NITRATE_NITRITE SENSOR PROTEIN NARQ"/>
    <property type="match status" value="1"/>
</dbReference>
<dbReference type="Pfam" id="PF00672">
    <property type="entry name" value="HAMP"/>
    <property type="match status" value="1"/>
</dbReference>
<evidence type="ECO:0000259" key="16">
    <source>
        <dbReference type="PROSITE" id="PS50885"/>
    </source>
</evidence>
<evidence type="ECO:0000256" key="8">
    <source>
        <dbReference type="ARBA" id="ARBA00022741"/>
    </source>
</evidence>
<dbReference type="GO" id="GO:0005524">
    <property type="term" value="F:ATP binding"/>
    <property type="evidence" value="ECO:0007669"/>
    <property type="project" value="UniProtKB-KW"/>
</dbReference>
<evidence type="ECO:0000256" key="12">
    <source>
        <dbReference type="ARBA" id="ARBA00023012"/>
    </source>
</evidence>
<dbReference type="AlphaFoldDB" id="A0A9W6D2Z0"/>
<dbReference type="InterPro" id="IPR011712">
    <property type="entry name" value="Sig_transdc_His_kin_sub3_dim/P"/>
</dbReference>
<feature type="transmembrane region" description="Helical" evidence="15">
    <location>
        <begin position="281"/>
        <end position="304"/>
    </location>
</feature>
<dbReference type="InterPro" id="IPR033479">
    <property type="entry name" value="dCache_1"/>
</dbReference>
<comment type="subcellular location">
    <subcellularLocation>
        <location evidence="2">Cell membrane</location>
        <topology evidence="2">Multi-pass membrane protein</topology>
    </subcellularLocation>
</comment>
<evidence type="ECO:0000256" key="13">
    <source>
        <dbReference type="ARBA" id="ARBA00023136"/>
    </source>
</evidence>
<gene>
    <name evidence="17" type="ORF">DAMNIGENAA_06680</name>
</gene>
<evidence type="ECO:0000256" key="15">
    <source>
        <dbReference type="SAM" id="Phobius"/>
    </source>
</evidence>